<comment type="caution">
    <text evidence="2">The sequence shown here is derived from an EMBL/GenBank/DDBJ whole genome shotgun (WGS) entry which is preliminary data.</text>
</comment>
<dbReference type="InterPro" id="IPR001387">
    <property type="entry name" value="Cro/C1-type_HTH"/>
</dbReference>
<dbReference type="RefSeq" id="WP_137660953.1">
    <property type="nucleotide sequence ID" value="NZ_BJCQ01000027.1"/>
</dbReference>
<dbReference type="InterPro" id="IPR010982">
    <property type="entry name" value="Lambda_DNA-bd_dom_sf"/>
</dbReference>
<protein>
    <recommendedName>
        <fullName evidence="1">HTH cro/C1-type domain-containing protein</fullName>
    </recommendedName>
</protein>
<organism evidence="2 3">
    <name type="scientific">Veillonella tobetsuensis</name>
    <dbReference type="NCBI Taxonomy" id="1110546"/>
    <lineage>
        <taxon>Bacteria</taxon>
        <taxon>Bacillati</taxon>
        <taxon>Bacillota</taxon>
        <taxon>Negativicutes</taxon>
        <taxon>Veillonellales</taxon>
        <taxon>Veillonellaceae</taxon>
        <taxon>Veillonella</taxon>
    </lineage>
</organism>
<dbReference type="PROSITE" id="PS50943">
    <property type="entry name" value="HTH_CROC1"/>
    <property type="match status" value="1"/>
</dbReference>
<sequence>MEQNIFKEARLAAGLTRSAMSELMEIPLRTLENWESGNRIPPKYVERWVLKELKEIESRNQFE</sequence>
<evidence type="ECO:0000313" key="2">
    <source>
        <dbReference type="EMBL" id="GCL67640.1"/>
    </source>
</evidence>
<dbReference type="CDD" id="cd00093">
    <property type="entry name" value="HTH_XRE"/>
    <property type="match status" value="1"/>
</dbReference>
<evidence type="ECO:0000313" key="3">
    <source>
        <dbReference type="Proteomes" id="UP000300381"/>
    </source>
</evidence>
<dbReference type="GO" id="GO:0003677">
    <property type="term" value="F:DNA binding"/>
    <property type="evidence" value="ECO:0007669"/>
    <property type="project" value="InterPro"/>
</dbReference>
<reference evidence="2 3" key="1">
    <citation type="submission" date="2019-03" db="EMBL/GenBank/DDBJ databases">
        <title>Draft genome sequences of two Veillonella tobetsuensis clinical isolates from intraoperative bronchial fluids of elderly patients with pulmonary carcinoma.</title>
        <authorList>
            <person name="Akiyama T."/>
        </authorList>
    </citation>
    <scope>NUCLEOTIDE SEQUENCE [LARGE SCALE GENOMIC DNA]</scope>
    <source>
        <strain evidence="2 3">PAGU 1578</strain>
    </source>
</reference>
<evidence type="ECO:0000259" key="1">
    <source>
        <dbReference type="PROSITE" id="PS50943"/>
    </source>
</evidence>
<dbReference type="EMBL" id="BJCQ01000027">
    <property type="protein sequence ID" value="GCL67640.1"/>
    <property type="molecule type" value="Genomic_DNA"/>
</dbReference>
<proteinExistence type="predicted"/>
<gene>
    <name evidence="2" type="ORF">PAGU1578_12610</name>
</gene>
<dbReference type="SUPFAM" id="SSF47413">
    <property type="entry name" value="lambda repressor-like DNA-binding domains"/>
    <property type="match status" value="1"/>
</dbReference>
<name>A0A480B357_9FIRM</name>
<dbReference type="Pfam" id="PF01381">
    <property type="entry name" value="HTH_3"/>
    <property type="match status" value="1"/>
</dbReference>
<dbReference type="AlphaFoldDB" id="A0A480B357"/>
<dbReference type="Gene3D" id="1.10.260.40">
    <property type="entry name" value="lambda repressor-like DNA-binding domains"/>
    <property type="match status" value="1"/>
</dbReference>
<feature type="domain" description="HTH cro/C1-type" evidence="1">
    <location>
        <begin position="6"/>
        <end position="41"/>
    </location>
</feature>
<dbReference type="Proteomes" id="UP000300381">
    <property type="component" value="Unassembled WGS sequence"/>
</dbReference>
<accession>A0A480B357</accession>